<organism evidence="8 9">
    <name type="scientific">Halorussus aquaticus</name>
    <dbReference type="NCBI Taxonomy" id="2953748"/>
    <lineage>
        <taxon>Archaea</taxon>
        <taxon>Methanobacteriati</taxon>
        <taxon>Methanobacteriota</taxon>
        <taxon>Stenosarchaea group</taxon>
        <taxon>Halobacteria</taxon>
        <taxon>Halobacteriales</taxon>
        <taxon>Haladaptataceae</taxon>
        <taxon>Halorussus</taxon>
    </lineage>
</organism>
<name>A0ABD5Q4S5_9EURY</name>
<keyword evidence="2 6" id="KW-0812">Transmembrane</keyword>
<evidence type="ECO:0000256" key="1">
    <source>
        <dbReference type="ARBA" id="ARBA00004141"/>
    </source>
</evidence>
<dbReference type="InterPro" id="IPR044880">
    <property type="entry name" value="NCX_ion-bd_dom_sf"/>
</dbReference>
<reference evidence="8 9" key="1">
    <citation type="journal article" date="2019" name="Int. J. Syst. Evol. Microbiol.">
        <title>The Global Catalogue of Microorganisms (GCM) 10K type strain sequencing project: providing services to taxonomists for standard genome sequencing and annotation.</title>
        <authorList>
            <consortium name="The Broad Institute Genomics Platform"/>
            <consortium name="The Broad Institute Genome Sequencing Center for Infectious Disease"/>
            <person name="Wu L."/>
            <person name="Ma J."/>
        </authorList>
    </citation>
    <scope>NUCLEOTIDE SEQUENCE [LARGE SCALE GENOMIC DNA]</scope>
    <source>
        <strain evidence="8 9">XZYJ18</strain>
    </source>
</reference>
<dbReference type="Gene3D" id="6.10.280.80">
    <property type="entry name" value="NCX, peripheral helical region"/>
    <property type="match status" value="1"/>
</dbReference>
<evidence type="ECO:0000256" key="4">
    <source>
        <dbReference type="ARBA" id="ARBA00023136"/>
    </source>
</evidence>
<dbReference type="AlphaFoldDB" id="A0ABD5Q4S5"/>
<feature type="transmembrane region" description="Helical" evidence="6">
    <location>
        <begin position="6"/>
        <end position="29"/>
    </location>
</feature>
<feature type="region of interest" description="Disordered" evidence="5">
    <location>
        <begin position="157"/>
        <end position="188"/>
    </location>
</feature>
<feature type="domain" description="Sodium/calcium exchanger membrane region" evidence="7">
    <location>
        <begin position="197"/>
        <end position="325"/>
    </location>
</feature>
<protein>
    <submittedName>
        <fullName evidence="8">Calcium/sodium antiporter</fullName>
    </submittedName>
</protein>
<dbReference type="Proteomes" id="UP001595945">
    <property type="component" value="Unassembled WGS sequence"/>
</dbReference>
<dbReference type="InterPro" id="IPR004481">
    <property type="entry name" value="K/Na/Ca-exchanger"/>
</dbReference>
<evidence type="ECO:0000313" key="8">
    <source>
        <dbReference type="EMBL" id="MFC4825554.1"/>
    </source>
</evidence>
<dbReference type="Pfam" id="PF01699">
    <property type="entry name" value="Na_Ca_ex"/>
    <property type="match status" value="2"/>
</dbReference>
<dbReference type="NCBIfam" id="TIGR00367">
    <property type="entry name" value="calcium/sodium antiporter"/>
    <property type="match status" value="1"/>
</dbReference>
<dbReference type="Gene3D" id="1.20.1420.30">
    <property type="entry name" value="NCX, central ion-binding region"/>
    <property type="match status" value="1"/>
</dbReference>
<dbReference type="GO" id="GO:0016020">
    <property type="term" value="C:membrane"/>
    <property type="evidence" value="ECO:0007669"/>
    <property type="project" value="UniProtKB-SubCell"/>
</dbReference>
<evidence type="ECO:0000313" key="9">
    <source>
        <dbReference type="Proteomes" id="UP001595945"/>
    </source>
</evidence>
<keyword evidence="3 6" id="KW-1133">Transmembrane helix</keyword>
<keyword evidence="4 6" id="KW-0472">Membrane</keyword>
<comment type="subcellular location">
    <subcellularLocation>
        <location evidence="1">Membrane</location>
        <topology evidence="1">Multi-pass membrane protein</topology>
    </subcellularLocation>
</comment>
<comment type="caution">
    <text evidence="8">The sequence shown here is derived from an EMBL/GenBank/DDBJ whole genome shotgun (WGS) entry which is preliminary data.</text>
</comment>
<feature type="domain" description="Sodium/calcium exchanger membrane region" evidence="7">
    <location>
        <begin position="11"/>
        <end position="149"/>
    </location>
</feature>
<evidence type="ECO:0000256" key="6">
    <source>
        <dbReference type="SAM" id="Phobius"/>
    </source>
</evidence>
<keyword evidence="9" id="KW-1185">Reference proteome</keyword>
<feature type="transmembrane region" description="Helical" evidence="6">
    <location>
        <begin position="135"/>
        <end position="151"/>
    </location>
</feature>
<sequence length="336" mass="33114">MAEATAIALDLAIVAASIGALWVGAKLLVENAARIARRAGLSELVVGLTVVGFGTSTPELATSVDAALVGAGDVAVGNVVGSNLFNVGVVLALVGLLNPVPASSALVRRDGPVVVVAAVLAAAVVRDGVVARAEGAVLVVLLVGYVGWLLARGGPADAPEDSDGEVGGRSTDTATGAQTSETTANGGVDRSTLRSAAAAVGGLAVILVGARFLVSSATDLARLAGVSEWAIGETVVAVGTSTPEIAASVVAARRGSSDIAAGNLLGSNVFNVLGILGVAAVVRPLSVSPVAFDAAVWLVALSAFVVALLATRGRLTRLEGLVALAVTLSRWAIDAL</sequence>
<proteinExistence type="predicted"/>
<dbReference type="PANTHER" id="PTHR10846:SF8">
    <property type="entry name" value="INNER MEMBRANE PROTEIN YRBG"/>
    <property type="match status" value="1"/>
</dbReference>
<dbReference type="PANTHER" id="PTHR10846">
    <property type="entry name" value="SODIUM/POTASSIUM/CALCIUM EXCHANGER"/>
    <property type="match status" value="1"/>
</dbReference>
<feature type="compositionally biased region" description="Polar residues" evidence="5">
    <location>
        <begin position="170"/>
        <end position="185"/>
    </location>
</feature>
<evidence type="ECO:0000256" key="2">
    <source>
        <dbReference type="ARBA" id="ARBA00022692"/>
    </source>
</evidence>
<accession>A0ABD5Q4S5</accession>
<dbReference type="InterPro" id="IPR004837">
    <property type="entry name" value="NaCa_Exmemb"/>
</dbReference>
<evidence type="ECO:0000256" key="5">
    <source>
        <dbReference type="SAM" id="MobiDB-lite"/>
    </source>
</evidence>
<evidence type="ECO:0000256" key="3">
    <source>
        <dbReference type="ARBA" id="ARBA00022989"/>
    </source>
</evidence>
<evidence type="ECO:0000259" key="7">
    <source>
        <dbReference type="Pfam" id="PF01699"/>
    </source>
</evidence>
<feature type="transmembrane region" description="Helical" evidence="6">
    <location>
        <begin position="196"/>
        <end position="214"/>
    </location>
</feature>
<dbReference type="EMBL" id="JBHSHT010000002">
    <property type="protein sequence ID" value="MFC4825554.1"/>
    <property type="molecule type" value="Genomic_DNA"/>
</dbReference>
<gene>
    <name evidence="8" type="ORF">ACFO9K_14940</name>
</gene>
<dbReference type="GeneID" id="73043726"/>
<feature type="transmembrane region" description="Helical" evidence="6">
    <location>
        <begin position="294"/>
        <end position="311"/>
    </location>
</feature>
<dbReference type="RefSeq" id="WP_254268793.1">
    <property type="nucleotide sequence ID" value="NZ_CP100400.1"/>
</dbReference>
<feature type="transmembrane region" description="Helical" evidence="6">
    <location>
        <begin position="263"/>
        <end position="282"/>
    </location>
</feature>